<organism evidence="2 3">
    <name type="scientific">Planotetraspora mira</name>
    <dbReference type="NCBI Taxonomy" id="58121"/>
    <lineage>
        <taxon>Bacteria</taxon>
        <taxon>Bacillati</taxon>
        <taxon>Actinomycetota</taxon>
        <taxon>Actinomycetes</taxon>
        <taxon>Streptosporangiales</taxon>
        <taxon>Streptosporangiaceae</taxon>
        <taxon>Planotetraspora</taxon>
    </lineage>
</organism>
<gene>
    <name evidence="2" type="ORF">Pmi06nite_25730</name>
</gene>
<dbReference type="Pfam" id="PF08666">
    <property type="entry name" value="SAF"/>
    <property type="match status" value="1"/>
</dbReference>
<dbReference type="EMBL" id="BOOO01000013">
    <property type="protein sequence ID" value="GII29131.1"/>
    <property type="molecule type" value="Genomic_DNA"/>
</dbReference>
<feature type="domain" description="SAF" evidence="1">
    <location>
        <begin position="24"/>
        <end position="86"/>
    </location>
</feature>
<evidence type="ECO:0000313" key="3">
    <source>
        <dbReference type="Proteomes" id="UP000650628"/>
    </source>
</evidence>
<dbReference type="InterPro" id="IPR013974">
    <property type="entry name" value="SAF"/>
</dbReference>
<dbReference type="SMART" id="SM00858">
    <property type="entry name" value="SAF"/>
    <property type="match status" value="1"/>
</dbReference>
<keyword evidence="3" id="KW-1185">Reference proteome</keyword>
<dbReference type="CDD" id="cd11614">
    <property type="entry name" value="SAF_CpaB_FlgA_like"/>
    <property type="match status" value="1"/>
</dbReference>
<accession>A0A8J3TNK7</accession>
<protein>
    <recommendedName>
        <fullName evidence="1">SAF domain-containing protein</fullName>
    </recommendedName>
</protein>
<dbReference type="AlphaFoldDB" id="A0A8J3TNK7"/>
<name>A0A8J3TNK7_9ACTN</name>
<dbReference type="RefSeq" id="WP_203953124.1">
    <property type="nucleotide sequence ID" value="NZ_BOOO01000013.1"/>
</dbReference>
<comment type="caution">
    <text evidence="2">The sequence shown here is derived from an EMBL/GenBank/DDBJ whole genome shotgun (WGS) entry which is preliminary data.</text>
</comment>
<sequence>MAFTLLSAVILGGIVILIAARHPQKVYVATADLPAFHRVTERDIRLQEMPAEDLPQEPMNNPDSLVGRYTLAPLTKDKPFAESSLGPLLARTDLDGMLFTSIKATSETTLGGRLARGDHVNVLLSTTAPDTTSAQLTNVLVVDVTREVVVVAITADESKTMLNALGTSHVSVARLRAYVRP</sequence>
<dbReference type="Gene3D" id="3.90.1210.10">
    <property type="entry name" value="Antifreeze-like/N-acetylneuraminic acid synthase C-terminal domain"/>
    <property type="match status" value="1"/>
</dbReference>
<evidence type="ECO:0000313" key="2">
    <source>
        <dbReference type="EMBL" id="GII29131.1"/>
    </source>
</evidence>
<proteinExistence type="predicted"/>
<dbReference type="Proteomes" id="UP000650628">
    <property type="component" value="Unassembled WGS sequence"/>
</dbReference>
<reference evidence="2 3" key="1">
    <citation type="submission" date="2021-01" db="EMBL/GenBank/DDBJ databases">
        <title>Whole genome shotgun sequence of Planotetraspora mira NBRC 15435.</title>
        <authorList>
            <person name="Komaki H."/>
            <person name="Tamura T."/>
        </authorList>
    </citation>
    <scope>NUCLEOTIDE SEQUENCE [LARGE SCALE GENOMIC DNA]</scope>
    <source>
        <strain evidence="2 3">NBRC 15435</strain>
    </source>
</reference>
<evidence type="ECO:0000259" key="1">
    <source>
        <dbReference type="SMART" id="SM00858"/>
    </source>
</evidence>